<name>A0ACC0WCS0_9STRA</name>
<reference evidence="1 2" key="1">
    <citation type="journal article" date="2022" name="bioRxiv">
        <title>The genome of the oomycete Peronosclerospora sorghi, a cosmopolitan pathogen of maize and sorghum, is inflated with dispersed pseudogenes.</title>
        <authorList>
            <person name="Fletcher K."/>
            <person name="Martin F."/>
            <person name="Isakeit T."/>
            <person name="Cavanaugh K."/>
            <person name="Magill C."/>
            <person name="Michelmore R."/>
        </authorList>
    </citation>
    <scope>NUCLEOTIDE SEQUENCE [LARGE SCALE GENOMIC DNA]</scope>
    <source>
        <strain evidence="1">P6</strain>
    </source>
</reference>
<comment type="caution">
    <text evidence="1">The sequence shown here is derived from an EMBL/GenBank/DDBJ whole genome shotgun (WGS) entry which is preliminary data.</text>
</comment>
<evidence type="ECO:0000313" key="2">
    <source>
        <dbReference type="Proteomes" id="UP001163321"/>
    </source>
</evidence>
<organism evidence="1 2">
    <name type="scientific">Peronosclerospora sorghi</name>
    <dbReference type="NCBI Taxonomy" id="230839"/>
    <lineage>
        <taxon>Eukaryota</taxon>
        <taxon>Sar</taxon>
        <taxon>Stramenopiles</taxon>
        <taxon>Oomycota</taxon>
        <taxon>Peronosporomycetes</taxon>
        <taxon>Peronosporales</taxon>
        <taxon>Peronosporaceae</taxon>
        <taxon>Peronosclerospora</taxon>
    </lineage>
</organism>
<sequence>MGNLTAKGQGGVQFVYDEKLAAKGQRNGGVLTARSGTSAAAETSSLDGAASSVGFVLPRRPWSGI</sequence>
<dbReference type="EMBL" id="CM047581">
    <property type="protein sequence ID" value="KAI9916552.1"/>
    <property type="molecule type" value="Genomic_DNA"/>
</dbReference>
<accession>A0ACC0WCS0</accession>
<evidence type="ECO:0000313" key="1">
    <source>
        <dbReference type="EMBL" id="KAI9916552.1"/>
    </source>
</evidence>
<gene>
    <name evidence="1" type="ORF">PsorP6_018228</name>
</gene>
<keyword evidence="2" id="KW-1185">Reference proteome</keyword>
<protein>
    <submittedName>
        <fullName evidence="1">Uncharacterized protein</fullName>
    </submittedName>
</protein>
<dbReference type="Proteomes" id="UP001163321">
    <property type="component" value="Chromosome 2"/>
</dbReference>
<proteinExistence type="predicted"/>